<evidence type="ECO:0000313" key="2">
    <source>
        <dbReference type="EMBL" id="APP89492.1"/>
    </source>
</evidence>
<evidence type="ECO:0000256" key="1">
    <source>
        <dbReference type="SAM" id="Phobius"/>
    </source>
</evidence>
<feature type="transmembrane region" description="Helical" evidence="1">
    <location>
        <begin position="63"/>
        <end position="82"/>
    </location>
</feature>
<keyword evidence="2" id="KW-0934">Plastid</keyword>
<keyword evidence="2" id="KW-0150">Chloroplast</keyword>
<proteinExistence type="predicted"/>
<dbReference type="Pfam" id="PF07444">
    <property type="entry name" value="Ycf66_N"/>
    <property type="match status" value="1"/>
</dbReference>
<dbReference type="InterPro" id="IPR010004">
    <property type="entry name" value="Uncharacterised_Ycf66"/>
</dbReference>
<name>A0A2H4G592_NITHY</name>
<protein>
    <recommendedName>
        <fullName evidence="3">Ycf66</fullName>
    </recommendedName>
</protein>
<gene>
    <name evidence="2" type="primary">ycf66</name>
</gene>
<dbReference type="RefSeq" id="YP_010933165.1">
    <property type="nucleotide sequence ID" value="NC_082075.1"/>
</dbReference>
<dbReference type="AlphaFoldDB" id="A0A2H4G592"/>
<sequence length="153" mass="18180">MINFELSPSVFIGIILLIVAIALYFIRIWTPSISQDYDLIFSSMGVLCGGILIFQGWRLDPILLFSQILSNIMGVFFIWEAIQLRKQNRSKYTDNFNSFFKIKNQSKNFHKFNKKKITFSFLKPSLHFHQIVRKKNFLHKELKKDYYNPLDFN</sequence>
<feature type="transmembrane region" description="Helical" evidence="1">
    <location>
        <begin position="38"/>
        <end position="57"/>
    </location>
</feature>
<reference evidence="2" key="1">
    <citation type="submission" date="2016-05" db="EMBL/GenBank/DDBJ databases">
        <authorList>
            <person name="Lavstsen T."/>
            <person name="Jespersen J.S."/>
        </authorList>
    </citation>
    <scope>NUCLEOTIDE SEQUENCE</scope>
</reference>
<dbReference type="EMBL" id="KX306884">
    <property type="protein sequence ID" value="APP89492.1"/>
    <property type="molecule type" value="Genomic_DNA"/>
</dbReference>
<dbReference type="GeneID" id="84349998"/>
<accession>A0A2H4G592</accession>
<geneLocation type="chloroplast" evidence="2"/>
<keyword evidence="1" id="KW-1133">Transmembrane helix</keyword>
<feature type="transmembrane region" description="Helical" evidence="1">
    <location>
        <begin position="6"/>
        <end position="26"/>
    </location>
</feature>
<evidence type="ECO:0008006" key="3">
    <source>
        <dbReference type="Google" id="ProtNLM"/>
    </source>
</evidence>
<keyword evidence="1" id="KW-0812">Transmembrane</keyword>
<keyword evidence="1" id="KW-0472">Membrane</keyword>
<organism evidence="2">
    <name type="scientific">Nitella hyalina</name>
    <name type="common">Many-branched stonewort</name>
    <dbReference type="NCBI Taxonomy" id="181804"/>
    <lineage>
        <taxon>Eukaryota</taxon>
        <taxon>Viridiplantae</taxon>
        <taxon>Streptophyta</taxon>
        <taxon>Charophyceae</taxon>
        <taxon>Charales</taxon>
        <taxon>Characeae</taxon>
        <taxon>Nitella</taxon>
    </lineage>
</organism>